<gene>
    <name evidence="10" type="ORF">A5888_001522</name>
    <name evidence="11" type="ORF">A5888_002761</name>
</gene>
<reference evidence="11" key="2">
    <citation type="submission" date="2017-05" db="EMBL/GenBank/DDBJ databases">
        <authorList>
            <consortium name="The Broad Institute Genomics Platform"/>
            <consortium name="The Broad Institute Genomic Center for Infectious Diseases"/>
            <person name="Earl A."/>
            <person name="Manson A."/>
            <person name="Schwartman J."/>
            <person name="Gilmore M."/>
            <person name="Abouelleil A."/>
            <person name="Cao P."/>
            <person name="Chapman S."/>
            <person name="Cusick C."/>
            <person name="Shea T."/>
            <person name="Young S."/>
            <person name="Neafsey D."/>
            <person name="Nusbaum C."/>
            <person name="Birren B."/>
        </authorList>
    </citation>
    <scope>NUCLEOTIDE SEQUENCE</scope>
    <source>
        <strain evidence="11">9E7_DIV0242</strain>
    </source>
</reference>
<dbReference type="SUPFAM" id="SSF46894">
    <property type="entry name" value="C-terminal effector domain of the bipartite response regulators"/>
    <property type="match status" value="1"/>
</dbReference>
<evidence type="ECO:0000256" key="3">
    <source>
        <dbReference type="ARBA" id="ARBA00023015"/>
    </source>
</evidence>
<reference evidence="10" key="1">
    <citation type="submission" date="2017-05" db="EMBL/GenBank/DDBJ databases">
        <title>The Genome Sequence of Enterococcus sp. 9E7_DIV0242.</title>
        <authorList>
            <consortium name="The Broad Institute Genomics Platform"/>
            <consortium name="The Broad Institute Genomic Center for Infectious Diseases"/>
            <person name="Earl A."/>
            <person name="Manson A."/>
            <person name="Schwartman J."/>
            <person name="Gilmore M."/>
            <person name="Abouelleil A."/>
            <person name="Cao P."/>
            <person name="Chapman S."/>
            <person name="Cusick C."/>
            <person name="Shea T."/>
            <person name="Young S."/>
            <person name="Neafsey D."/>
            <person name="Nusbaum C."/>
            <person name="Birren B."/>
        </authorList>
    </citation>
    <scope>NUCLEOTIDE SEQUENCE [LARGE SCALE GENOMIC DNA]</scope>
    <source>
        <strain evidence="10">9E7_DIV0242</strain>
    </source>
</reference>
<dbReference type="PANTHER" id="PTHR48111:SF43">
    <property type="entry name" value="STAGE 0 SPORULATION PROTEIN A HOMOLOG"/>
    <property type="match status" value="1"/>
</dbReference>
<dbReference type="PROSITE" id="PS50110">
    <property type="entry name" value="RESPONSE_REGULATORY"/>
    <property type="match status" value="1"/>
</dbReference>
<dbReference type="GO" id="GO:0000976">
    <property type="term" value="F:transcription cis-regulatory region binding"/>
    <property type="evidence" value="ECO:0007669"/>
    <property type="project" value="TreeGrafter"/>
</dbReference>
<dbReference type="GO" id="GO:0032993">
    <property type="term" value="C:protein-DNA complex"/>
    <property type="evidence" value="ECO:0007669"/>
    <property type="project" value="TreeGrafter"/>
</dbReference>
<accession>A0A242K887</accession>
<dbReference type="EMBL" id="CP147247">
    <property type="protein sequence ID" value="WYJ90993.1"/>
    <property type="molecule type" value="Genomic_DNA"/>
</dbReference>
<evidence type="ECO:0000256" key="6">
    <source>
        <dbReference type="PROSITE-ProRule" id="PRU00169"/>
    </source>
</evidence>
<dbReference type="Pfam" id="PF00486">
    <property type="entry name" value="Trans_reg_C"/>
    <property type="match status" value="1"/>
</dbReference>
<dbReference type="Pfam" id="PF00072">
    <property type="entry name" value="Response_reg"/>
    <property type="match status" value="1"/>
</dbReference>
<feature type="domain" description="OmpR/PhoB-type" evidence="9">
    <location>
        <begin position="125"/>
        <end position="223"/>
    </location>
</feature>
<keyword evidence="2" id="KW-0902">Two-component regulatory system</keyword>
<dbReference type="AlphaFoldDB" id="A0A242K887"/>
<dbReference type="PANTHER" id="PTHR48111">
    <property type="entry name" value="REGULATOR OF RPOS"/>
    <property type="match status" value="1"/>
</dbReference>
<evidence type="ECO:0000259" key="8">
    <source>
        <dbReference type="PROSITE" id="PS50110"/>
    </source>
</evidence>
<dbReference type="EMBL" id="NGMM01000002">
    <property type="protein sequence ID" value="OTP17384.1"/>
    <property type="molecule type" value="Genomic_DNA"/>
</dbReference>
<keyword evidence="4 7" id="KW-0238">DNA-binding</keyword>
<evidence type="ECO:0000259" key="9">
    <source>
        <dbReference type="PROSITE" id="PS51755"/>
    </source>
</evidence>
<evidence type="ECO:0000313" key="10">
    <source>
        <dbReference type="EMBL" id="OTP17384.1"/>
    </source>
</evidence>
<dbReference type="Gene3D" id="3.40.50.2300">
    <property type="match status" value="1"/>
</dbReference>
<evidence type="ECO:0000313" key="11">
    <source>
        <dbReference type="EMBL" id="WYJ90993.1"/>
    </source>
</evidence>
<dbReference type="PROSITE" id="PS51755">
    <property type="entry name" value="OMPR_PHOB"/>
    <property type="match status" value="1"/>
</dbReference>
<dbReference type="SUPFAM" id="SSF52172">
    <property type="entry name" value="CheY-like"/>
    <property type="match status" value="1"/>
</dbReference>
<dbReference type="GO" id="GO:0005829">
    <property type="term" value="C:cytosol"/>
    <property type="evidence" value="ECO:0007669"/>
    <property type="project" value="TreeGrafter"/>
</dbReference>
<evidence type="ECO:0000256" key="1">
    <source>
        <dbReference type="ARBA" id="ARBA00022553"/>
    </source>
</evidence>
<dbReference type="InterPro" id="IPR011006">
    <property type="entry name" value="CheY-like_superfamily"/>
</dbReference>
<organism evidence="10">
    <name type="scientific">Candidatus Enterococcus clewellii</name>
    <dbReference type="NCBI Taxonomy" id="1834193"/>
    <lineage>
        <taxon>Bacteria</taxon>
        <taxon>Bacillati</taxon>
        <taxon>Bacillota</taxon>
        <taxon>Bacilli</taxon>
        <taxon>Lactobacillales</taxon>
        <taxon>Enterococcaceae</taxon>
        <taxon>Enterococcus</taxon>
    </lineage>
</organism>
<dbReference type="CDD" id="cd18159">
    <property type="entry name" value="REC_OmpR_NsrR-like"/>
    <property type="match status" value="1"/>
</dbReference>
<keyword evidence="1 6" id="KW-0597">Phosphoprotein</keyword>
<dbReference type="InterPro" id="IPR036388">
    <property type="entry name" value="WH-like_DNA-bd_sf"/>
</dbReference>
<evidence type="ECO:0000256" key="4">
    <source>
        <dbReference type="ARBA" id="ARBA00023125"/>
    </source>
</evidence>
<evidence type="ECO:0000256" key="7">
    <source>
        <dbReference type="PROSITE-ProRule" id="PRU01091"/>
    </source>
</evidence>
<feature type="DNA-binding region" description="OmpR/PhoB-type" evidence="7">
    <location>
        <begin position="125"/>
        <end position="223"/>
    </location>
</feature>
<dbReference type="OrthoDB" id="9790442at2"/>
<dbReference type="SMART" id="SM00862">
    <property type="entry name" value="Trans_reg_C"/>
    <property type="match status" value="1"/>
</dbReference>
<dbReference type="GO" id="GO:0000156">
    <property type="term" value="F:phosphorelay response regulator activity"/>
    <property type="evidence" value="ECO:0007669"/>
    <property type="project" value="TreeGrafter"/>
</dbReference>
<reference evidence="11" key="3">
    <citation type="submission" date="2024-03" db="EMBL/GenBank/DDBJ databases">
        <title>The Genome Sequence of Enterococcus sp. DIV0242b.</title>
        <authorList>
            <consortium name="The Broad Institute Genomics Platform"/>
            <consortium name="The Broad Institute Microbial Omics Core"/>
            <consortium name="The Broad Institute Genomic Center for Infectious Diseases"/>
            <person name="Earl A."/>
            <person name="Manson A."/>
            <person name="Gilmore M."/>
            <person name="Schwartman J."/>
            <person name="Shea T."/>
            <person name="Abouelleil A."/>
            <person name="Cao P."/>
            <person name="Chapman S."/>
            <person name="Cusick C."/>
            <person name="Young S."/>
            <person name="Neafsey D."/>
            <person name="Nusbaum C."/>
            <person name="Birren B."/>
        </authorList>
    </citation>
    <scope>NUCLEOTIDE SEQUENCE</scope>
    <source>
        <strain evidence="11">9E7_DIV0242</strain>
    </source>
</reference>
<dbReference type="Gene3D" id="1.10.10.10">
    <property type="entry name" value="Winged helix-like DNA-binding domain superfamily/Winged helix DNA-binding domain"/>
    <property type="match status" value="1"/>
</dbReference>
<dbReference type="GO" id="GO:0006355">
    <property type="term" value="P:regulation of DNA-templated transcription"/>
    <property type="evidence" value="ECO:0007669"/>
    <property type="project" value="InterPro"/>
</dbReference>
<evidence type="ECO:0000313" key="12">
    <source>
        <dbReference type="Proteomes" id="UP000195141"/>
    </source>
</evidence>
<evidence type="ECO:0008006" key="13">
    <source>
        <dbReference type="Google" id="ProtNLM"/>
    </source>
</evidence>
<proteinExistence type="predicted"/>
<dbReference type="SMART" id="SM00448">
    <property type="entry name" value="REC"/>
    <property type="match status" value="1"/>
</dbReference>
<dbReference type="Proteomes" id="UP000195141">
    <property type="component" value="Chromosome"/>
</dbReference>
<feature type="modified residue" description="4-aspartylphosphate" evidence="6">
    <location>
        <position position="52"/>
    </location>
</feature>
<keyword evidence="12" id="KW-1185">Reference proteome</keyword>
<keyword evidence="3" id="KW-0805">Transcription regulation</keyword>
<protein>
    <recommendedName>
        <fullName evidence="13">DNA-binding response regulator</fullName>
    </recommendedName>
</protein>
<evidence type="ECO:0000256" key="2">
    <source>
        <dbReference type="ARBA" id="ARBA00023012"/>
    </source>
</evidence>
<feature type="domain" description="Response regulatory" evidence="8">
    <location>
        <begin position="3"/>
        <end position="116"/>
    </location>
</feature>
<dbReference type="CDD" id="cd00383">
    <property type="entry name" value="trans_reg_C"/>
    <property type="match status" value="1"/>
</dbReference>
<evidence type="ECO:0000256" key="5">
    <source>
        <dbReference type="ARBA" id="ARBA00023163"/>
    </source>
</evidence>
<name>A0A242K887_9ENTE</name>
<dbReference type="InterPro" id="IPR039420">
    <property type="entry name" value="WalR-like"/>
</dbReference>
<dbReference type="RefSeq" id="WP_086348605.1">
    <property type="nucleotide sequence ID" value="NZ_CP147247.1"/>
</dbReference>
<sequence>MKKIFIVEDDSRIVETVAAFLEKWNFEVQAATDFQHVLAAFDAFQPDLVILDISLPFYNGYHWCNEIRKQSEVPIVFLSSASDNMNIVMAMNMGGDDFIPKPFDLEVLVAKIQAILRRNPGFTDKRTLSYGDYLLDLEAFEVCRLDQCIPVTMNETKILGLLFQQPEKVVAKELIMEKLWENEAFVDGNTLSVNMARLRKKVSEIGLDEYIQTKKGTGYRLGKEE</sequence>
<dbReference type="InterPro" id="IPR001867">
    <property type="entry name" value="OmpR/PhoB-type_DNA-bd"/>
</dbReference>
<keyword evidence="5" id="KW-0804">Transcription</keyword>
<dbReference type="InterPro" id="IPR016032">
    <property type="entry name" value="Sig_transdc_resp-reg_C-effctor"/>
</dbReference>
<dbReference type="InterPro" id="IPR001789">
    <property type="entry name" value="Sig_transdc_resp-reg_receiver"/>
</dbReference>